<keyword evidence="2" id="KW-1185">Reference proteome</keyword>
<evidence type="ECO:0000313" key="2">
    <source>
        <dbReference type="Proteomes" id="UP000022910"/>
    </source>
</evidence>
<proteinExistence type="predicted"/>
<name>A0A015IQN6_RHIIW</name>
<gene>
    <name evidence="1" type="ORF">RirG_215240</name>
</gene>
<dbReference type="InterPro" id="IPR032675">
    <property type="entry name" value="LRR_dom_sf"/>
</dbReference>
<dbReference type="Gene3D" id="3.80.10.10">
    <property type="entry name" value="Ribonuclease Inhibitor"/>
    <property type="match status" value="1"/>
</dbReference>
<comment type="caution">
    <text evidence="1">The sequence shown here is derived from an EMBL/GenBank/DDBJ whole genome shotgun (WGS) entry which is preliminary data.</text>
</comment>
<dbReference type="SUPFAM" id="SSF52047">
    <property type="entry name" value="RNI-like"/>
    <property type="match status" value="1"/>
</dbReference>
<organism evidence="1 2">
    <name type="scientific">Rhizophagus irregularis (strain DAOM 197198w)</name>
    <name type="common">Glomus intraradices</name>
    <dbReference type="NCBI Taxonomy" id="1432141"/>
    <lineage>
        <taxon>Eukaryota</taxon>
        <taxon>Fungi</taxon>
        <taxon>Fungi incertae sedis</taxon>
        <taxon>Mucoromycota</taxon>
        <taxon>Glomeromycotina</taxon>
        <taxon>Glomeromycetes</taxon>
        <taxon>Glomerales</taxon>
        <taxon>Glomeraceae</taxon>
        <taxon>Rhizophagus</taxon>
    </lineage>
</organism>
<reference evidence="1 2" key="1">
    <citation type="submission" date="2014-02" db="EMBL/GenBank/DDBJ databases">
        <title>Single nucleus genome sequencing reveals high similarity among nuclei of an endomycorrhizal fungus.</title>
        <authorList>
            <person name="Lin K."/>
            <person name="Geurts R."/>
            <person name="Zhang Z."/>
            <person name="Limpens E."/>
            <person name="Saunders D.G."/>
            <person name="Mu D."/>
            <person name="Pang E."/>
            <person name="Cao H."/>
            <person name="Cha H."/>
            <person name="Lin T."/>
            <person name="Zhou Q."/>
            <person name="Shang Y."/>
            <person name="Li Y."/>
            <person name="Ivanov S."/>
            <person name="Sharma T."/>
            <person name="Velzen R.V."/>
            <person name="Ruijter N.D."/>
            <person name="Aanen D.K."/>
            <person name="Win J."/>
            <person name="Kamoun S."/>
            <person name="Bisseling T."/>
            <person name="Huang S."/>
        </authorList>
    </citation>
    <scope>NUCLEOTIDE SEQUENCE [LARGE SCALE GENOMIC DNA]</scope>
    <source>
        <strain evidence="2">DAOM197198w</strain>
    </source>
</reference>
<evidence type="ECO:0008006" key="3">
    <source>
        <dbReference type="Google" id="ProtNLM"/>
    </source>
</evidence>
<dbReference type="Proteomes" id="UP000022910">
    <property type="component" value="Unassembled WGS sequence"/>
</dbReference>
<accession>A0A015IQN6</accession>
<dbReference type="AlphaFoldDB" id="A0A015IQN6"/>
<dbReference type="HOGENOM" id="CLU_028913_1_0_1"/>
<dbReference type="OrthoDB" id="2334775at2759"/>
<dbReference type="EMBL" id="JEMT01027681">
    <property type="protein sequence ID" value="EXX56545.1"/>
    <property type="molecule type" value="Genomic_DNA"/>
</dbReference>
<sequence length="495" mass="58219">MLQLCNDIILLILEEFQDDVKSLFSCLLVNKTWCEATVPILWKNPSKQFLPADESLKILFNVILSHLSEESRNNVKNQGIDLFMEEFEFRRPLFNYISFWKHLNLYFLKYMISKNVTRIEISNRFIVGNEVLKLFINNDTKFISLSIPKMNFFHISGSENCFSKLENFHCDNNIDSKILERLAIVNKSIKKLTFECNSTINHGIVKFVEVQKNLKEINLTSTKGNEIYRQSLEELLIKCADTVQHLKINWNPVTKFLSYLVNLVSLEIMNSVVCFFKINENHLEKVSLPHLKFLKAKSISSNILTNIIENTKGYLIEITILHQTEDDGKLIQKIYQNCPKLNYLKLSLYNSDISEFQNLLKSCQFLIGIEIVDVSVEWKELFDVLAKLSPISLFKFKFSAEYFIWEHKLESLKSFLDTWKDRPSMLLQISITGLRGFASCRIPWQHHQQEPRQRLEALLRRYRTYGVIKRYEIGGIDFEDFEWIQKRTPTYTLIV</sequence>
<evidence type="ECO:0000313" key="1">
    <source>
        <dbReference type="EMBL" id="EXX56545.1"/>
    </source>
</evidence>
<protein>
    <recommendedName>
        <fullName evidence="3">F-box domain-containing protein</fullName>
    </recommendedName>
</protein>